<evidence type="ECO:0000313" key="1">
    <source>
        <dbReference type="EMBL" id="RUT07134.1"/>
    </source>
</evidence>
<name>A0A433VM00_9CYAN</name>
<dbReference type="Proteomes" id="UP000271624">
    <property type="component" value="Unassembled WGS sequence"/>
</dbReference>
<protein>
    <submittedName>
        <fullName evidence="1">Uncharacterized protein</fullName>
    </submittedName>
</protein>
<dbReference type="EMBL" id="RSCL01000005">
    <property type="protein sequence ID" value="RUT07134.1"/>
    <property type="molecule type" value="Genomic_DNA"/>
</dbReference>
<accession>A0A433VM00</accession>
<comment type="caution">
    <text evidence="1">The sequence shown here is derived from an EMBL/GenBank/DDBJ whole genome shotgun (WGS) entry which is preliminary data.</text>
</comment>
<sequence length="73" mass="8679">MYENIDTINDIFLEESSDDYLIQDTLTLVKQGKVVELIKQKEPSIIRQYYSVKQHSDNEEPSDNKKVYKYSLF</sequence>
<organism evidence="1 2">
    <name type="scientific">Dulcicalothrix desertica PCC 7102</name>
    <dbReference type="NCBI Taxonomy" id="232991"/>
    <lineage>
        <taxon>Bacteria</taxon>
        <taxon>Bacillati</taxon>
        <taxon>Cyanobacteriota</taxon>
        <taxon>Cyanophyceae</taxon>
        <taxon>Nostocales</taxon>
        <taxon>Calotrichaceae</taxon>
        <taxon>Dulcicalothrix</taxon>
    </lineage>
</organism>
<keyword evidence="2" id="KW-1185">Reference proteome</keyword>
<evidence type="ECO:0000313" key="2">
    <source>
        <dbReference type="Proteomes" id="UP000271624"/>
    </source>
</evidence>
<dbReference type="AlphaFoldDB" id="A0A433VM00"/>
<reference evidence="1" key="2">
    <citation type="journal article" date="2019" name="Genome Biol. Evol.">
        <title>Day and night: Metabolic profiles and evolutionary relationships of six axenic non-marine cyanobacteria.</title>
        <authorList>
            <person name="Will S.E."/>
            <person name="Henke P."/>
            <person name="Boedeker C."/>
            <person name="Huang S."/>
            <person name="Brinkmann H."/>
            <person name="Rohde M."/>
            <person name="Jarek M."/>
            <person name="Friedl T."/>
            <person name="Seufert S."/>
            <person name="Schumacher M."/>
            <person name="Overmann J."/>
            <person name="Neumann-Schaal M."/>
            <person name="Petersen J."/>
        </authorList>
    </citation>
    <scope>NUCLEOTIDE SEQUENCE [LARGE SCALE GENOMIC DNA]</scope>
    <source>
        <strain evidence="1">PCC 7102</strain>
    </source>
</reference>
<reference evidence="1" key="1">
    <citation type="submission" date="2018-12" db="EMBL/GenBank/DDBJ databases">
        <authorList>
            <person name="Will S."/>
            <person name="Neumann-Schaal M."/>
            <person name="Henke P."/>
        </authorList>
    </citation>
    <scope>NUCLEOTIDE SEQUENCE</scope>
    <source>
        <strain evidence="1">PCC 7102</strain>
    </source>
</reference>
<gene>
    <name evidence="1" type="ORF">DSM106972_023950</name>
</gene>
<proteinExistence type="predicted"/>